<accession>A0AAD1ZY36</accession>
<evidence type="ECO:0000313" key="3">
    <source>
        <dbReference type="EMBL" id="CAI9775440.1"/>
    </source>
</evidence>
<protein>
    <recommendedName>
        <fullName evidence="2">FAF domain-containing protein</fullName>
    </recommendedName>
</protein>
<dbReference type="InterPro" id="IPR021410">
    <property type="entry name" value="FAF"/>
</dbReference>
<sequence length="186" mass="20743">MQNWNSALGDYVGVESCVEFVMDFNDLMPATNNTGGGRQRRVMKMEKKEYPPPILPWAMKKYCTDDGRLVIKEQKLKGQEYFEAHRANGRLVLNLIIVDDDAFEHAGDEDDMDGIEEFDCKENVNQQDGDAMEGQDVLKETVGDDRVVENELIVCGSGTKCSEYSNMEANSCGFGVAVGAFNPVHT</sequence>
<name>A0AAD1ZY36_9LAMI</name>
<dbReference type="Proteomes" id="UP000834106">
    <property type="component" value="Chromosome 14"/>
</dbReference>
<dbReference type="PANTHER" id="PTHR33155:SF75">
    <property type="entry name" value="OS02G0750800 PROTEIN"/>
    <property type="match status" value="1"/>
</dbReference>
<dbReference type="AlphaFoldDB" id="A0AAD1ZY36"/>
<comment type="similarity">
    <text evidence="1">Belongs to the fantastic four family.</text>
</comment>
<dbReference type="EMBL" id="OU503049">
    <property type="protein sequence ID" value="CAI9775440.1"/>
    <property type="molecule type" value="Genomic_DNA"/>
</dbReference>
<feature type="domain" description="FAF" evidence="2">
    <location>
        <begin position="49"/>
        <end position="95"/>
    </location>
</feature>
<dbReference type="PANTHER" id="PTHR33155">
    <property type="entry name" value="FANTASTIC FOUR-LIKE PROTEIN (DUF3049)"/>
    <property type="match status" value="1"/>
</dbReference>
<evidence type="ECO:0000256" key="1">
    <source>
        <dbReference type="ARBA" id="ARBA00008690"/>
    </source>
</evidence>
<reference evidence="3" key="1">
    <citation type="submission" date="2023-05" db="EMBL/GenBank/DDBJ databases">
        <authorList>
            <person name="Huff M."/>
        </authorList>
    </citation>
    <scope>NUCLEOTIDE SEQUENCE</scope>
</reference>
<evidence type="ECO:0000313" key="4">
    <source>
        <dbReference type="Proteomes" id="UP000834106"/>
    </source>
</evidence>
<keyword evidence="4" id="KW-1185">Reference proteome</keyword>
<dbReference type="Pfam" id="PF11250">
    <property type="entry name" value="FAF"/>
    <property type="match status" value="1"/>
</dbReference>
<evidence type="ECO:0000259" key="2">
    <source>
        <dbReference type="Pfam" id="PF11250"/>
    </source>
</evidence>
<gene>
    <name evidence="3" type="ORF">FPE_LOCUS22870</name>
</gene>
<proteinExistence type="inferred from homology"/>
<organism evidence="3 4">
    <name type="scientific">Fraxinus pennsylvanica</name>
    <dbReference type="NCBI Taxonomy" id="56036"/>
    <lineage>
        <taxon>Eukaryota</taxon>
        <taxon>Viridiplantae</taxon>
        <taxon>Streptophyta</taxon>
        <taxon>Embryophyta</taxon>
        <taxon>Tracheophyta</taxon>
        <taxon>Spermatophyta</taxon>
        <taxon>Magnoliopsida</taxon>
        <taxon>eudicotyledons</taxon>
        <taxon>Gunneridae</taxon>
        <taxon>Pentapetalae</taxon>
        <taxon>asterids</taxon>
        <taxon>lamiids</taxon>
        <taxon>Lamiales</taxon>
        <taxon>Oleaceae</taxon>
        <taxon>Oleeae</taxon>
        <taxon>Fraxinus</taxon>
    </lineage>
</organism>
<dbReference type="InterPro" id="IPR046431">
    <property type="entry name" value="FAF_dom"/>
</dbReference>